<proteinExistence type="predicted"/>
<dbReference type="NCBIfam" id="TIGR00756">
    <property type="entry name" value="PPR"/>
    <property type="match status" value="4"/>
</dbReference>
<accession>A0A5N6R603</accession>
<dbReference type="FunFam" id="1.25.40.10:FF:000144">
    <property type="entry name" value="Pentatricopeptide repeat-containing protein, mitochondrial"/>
    <property type="match status" value="1"/>
</dbReference>
<feature type="repeat" description="PPR" evidence="2">
    <location>
        <begin position="578"/>
        <end position="612"/>
    </location>
</feature>
<evidence type="ECO:0008006" key="5">
    <source>
        <dbReference type="Google" id="ProtNLM"/>
    </source>
</evidence>
<dbReference type="InterPro" id="IPR011990">
    <property type="entry name" value="TPR-like_helical_dom_sf"/>
</dbReference>
<dbReference type="GO" id="GO:0003723">
    <property type="term" value="F:RNA binding"/>
    <property type="evidence" value="ECO:0007669"/>
    <property type="project" value="InterPro"/>
</dbReference>
<dbReference type="InterPro" id="IPR002885">
    <property type="entry name" value="PPR_rpt"/>
</dbReference>
<protein>
    <recommendedName>
        <fullName evidence="5">Pentacotripeptide-repeat region of PRORP domain-containing protein</fullName>
    </recommendedName>
</protein>
<reference evidence="3 4" key="1">
    <citation type="submission" date="2019-06" db="EMBL/GenBank/DDBJ databases">
        <title>A chromosomal-level reference genome of Carpinus fangiana (Coryloideae, Betulaceae).</title>
        <authorList>
            <person name="Yang X."/>
            <person name="Wang Z."/>
            <person name="Zhang L."/>
            <person name="Hao G."/>
            <person name="Liu J."/>
            <person name="Yang Y."/>
        </authorList>
    </citation>
    <scope>NUCLEOTIDE SEQUENCE [LARGE SCALE GENOMIC DNA]</scope>
    <source>
        <strain evidence="3">Cfa_2016G</strain>
        <tissue evidence="3">Leaf</tissue>
    </source>
</reference>
<dbReference type="PROSITE" id="PS51375">
    <property type="entry name" value="PPR"/>
    <property type="match status" value="4"/>
</dbReference>
<dbReference type="EMBL" id="CM017325">
    <property type="protein sequence ID" value="KAE8055348.1"/>
    <property type="molecule type" value="Genomic_DNA"/>
</dbReference>
<dbReference type="Pfam" id="PF01535">
    <property type="entry name" value="PPR"/>
    <property type="match status" value="6"/>
</dbReference>
<feature type="repeat" description="PPR" evidence="2">
    <location>
        <begin position="178"/>
        <end position="212"/>
    </location>
</feature>
<dbReference type="FunFam" id="1.25.40.10:FF:000381">
    <property type="entry name" value="Pentatricopeptide repeat-containing protein"/>
    <property type="match status" value="1"/>
</dbReference>
<dbReference type="FunFam" id="1.25.40.10:FF:000738">
    <property type="entry name" value="Pentatricopeptide repeat-containing protein chloroplastic"/>
    <property type="match status" value="1"/>
</dbReference>
<dbReference type="Pfam" id="PF13041">
    <property type="entry name" value="PPR_2"/>
    <property type="match status" value="3"/>
</dbReference>
<dbReference type="PANTHER" id="PTHR47926">
    <property type="entry name" value="PENTATRICOPEPTIDE REPEAT-CONTAINING PROTEIN"/>
    <property type="match status" value="1"/>
</dbReference>
<dbReference type="InterPro" id="IPR046849">
    <property type="entry name" value="E2_motif"/>
</dbReference>
<dbReference type="InterPro" id="IPR046960">
    <property type="entry name" value="PPR_At4g14850-like_plant"/>
</dbReference>
<dbReference type="GO" id="GO:0009451">
    <property type="term" value="P:RNA modification"/>
    <property type="evidence" value="ECO:0007669"/>
    <property type="project" value="InterPro"/>
</dbReference>
<dbReference type="OrthoDB" id="1663914at2759"/>
<feature type="repeat" description="PPR" evidence="2">
    <location>
        <begin position="376"/>
        <end position="410"/>
    </location>
</feature>
<evidence type="ECO:0000256" key="1">
    <source>
        <dbReference type="ARBA" id="ARBA00022737"/>
    </source>
</evidence>
<evidence type="ECO:0000256" key="2">
    <source>
        <dbReference type="PROSITE-ProRule" id="PRU00708"/>
    </source>
</evidence>
<organism evidence="3 4">
    <name type="scientific">Carpinus fangiana</name>
    <dbReference type="NCBI Taxonomy" id="176857"/>
    <lineage>
        <taxon>Eukaryota</taxon>
        <taxon>Viridiplantae</taxon>
        <taxon>Streptophyta</taxon>
        <taxon>Embryophyta</taxon>
        <taxon>Tracheophyta</taxon>
        <taxon>Spermatophyta</taxon>
        <taxon>Magnoliopsida</taxon>
        <taxon>eudicotyledons</taxon>
        <taxon>Gunneridae</taxon>
        <taxon>Pentapetalae</taxon>
        <taxon>rosids</taxon>
        <taxon>fabids</taxon>
        <taxon>Fagales</taxon>
        <taxon>Betulaceae</taxon>
        <taxon>Carpinus</taxon>
    </lineage>
</organism>
<dbReference type="Proteomes" id="UP000327013">
    <property type="component" value="Chromosome 5"/>
</dbReference>
<evidence type="ECO:0000313" key="4">
    <source>
        <dbReference type="Proteomes" id="UP000327013"/>
    </source>
</evidence>
<feature type="repeat" description="PPR" evidence="2">
    <location>
        <begin position="80"/>
        <end position="114"/>
    </location>
</feature>
<keyword evidence="1" id="KW-0677">Repeat</keyword>
<keyword evidence="4" id="KW-1185">Reference proteome</keyword>
<dbReference type="InterPro" id="IPR046848">
    <property type="entry name" value="E_motif"/>
</dbReference>
<dbReference type="AlphaFoldDB" id="A0A5N6R603"/>
<evidence type="ECO:0000313" key="3">
    <source>
        <dbReference type="EMBL" id="KAE8055348.1"/>
    </source>
</evidence>
<dbReference type="Pfam" id="PF20431">
    <property type="entry name" value="E_motif"/>
    <property type="match status" value="1"/>
</dbReference>
<gene>
    <name evidence="3" type="ORF">FH972_012192</name>
</gene>
<dbReference type="Gene3D" id="1.25.40.10">
    <property type="entry name" value="Tetratricopeptide repeat domain"/>
    <property type="match status" value="6"/>
</dbReference>
<dbReference type="Pfam" id="PF20430">
    <property type="entry name" value="Eplus_motif"/>
    <property type="match status" value="1"/>
</dbReference>
<name>A0A5N6R603_9ROSI</name>
<sequence length="809" mass="89440">MKRLGQSIKTLLTNGLFSQALKASTVSLPNPHLTDQTYALFIKSGHSLDPFLSTALISHLSKLGDFSRATKFLFDTQKPDNVAFNALISGLARFRRPRPVFELFHTLRHLGLSPDVFTLSSLVKACESLEENEAAHGVCLRMGFGSAAYLVSGFVENYARAGDVEKAEKCFGECLEVDNVVWTAMVCGYVWNGEFERSKEVFVEMRGLGMELNEFCLTGVLGALFDVREGEQVHGIGVKMGLLCGGSIHLNNAIMSVYCKRGNKVAAVRVFDEIADPDVVSWTERIGAACDGVEAFDLFKFLHSGDLEMNEYTLINVLSAIAGPRLLNSGRQVLALCQKAGFLHVICVSNAFVSMYGKWGQMDNARRIFDDMLCRDSVSWNSLIAGYSENGFCGQALEVLSKMRDLSIQPNEYTLASILEVAASSYSAKQATQIHSHMIKCGFMLDNSMVCSLITTYGKCGGVDESKEVFSEIDKINVVHLNAMATTFVNTGCHADALTLFHTSRSSYLEVDSIIFSIVLKACGVMTDLVQGRVIHSLCLKFGVDQDSFVESTIIDMYCKCGSIGDAEKAFRIISKDNLAAWNAMTMGYAQHGCFHEVSELFDKMCKFGVEPDEITFLGVLTSCCHAGLAREAQAYLNSMFQRHGIIPHLEHYACMVDLLGRVGFLEDAMRTIDQMPIHPDAHIWQILLSACNVHGNVALGNFAARKLLELQPGNESAYILLSNLYASAGMWNAVGKLRREMKENVIRKEPGYSWIQIGGSMHYLFAGDTSHPESKEIYTELMRLYEHILVSPGLEQNDVFQMEILATK</sequence>